<evidence type="ECO:0000313" key="2">
    <source>
        <dbReference type="Proteomes" id="UP001596405"/>
    </source>
</evidence>
<sequence length="112" mass="13302">MTGRADKKYCSDQCRATAAHVRKLTEQGERWILEINTLLRRNRQLLRKASPQGKTTVRRQVLELSGFSFNYFTHLYQAKNGNTYYFCYDYGYRLLEDGKMLIVNWQQYMANS</sequence>
<evidence type="ECO:0000313" key="1">
    <source>
        <dbReference type="EMBL" id="MFC6997934.1"/>
    </source>
</evidence>
<comment type="caution">
    <text evidence="1">The sequence shown here is derived from an EMBL/GenBank/DDBJ whole genome shotgun (WGS) entry which is preliminary data.</text>
</comment>
<protein>
    <submittedName>
        <fullName evidence="1">Uncharacterized protein</fullName>
    </submittedName>
</protein>
<proteinExistence type="predicted"/>
<dbReference type="RefSeq" id="WP_153042300.1">
    <property type="nucleotide sequence ID" value="NZ_JBHSYQ010000004.1"/>
</dbReference>
<gene>
    <name evidence="1" type="ORF">ACFQHR_09865</name>
</gene>
<accession>A0ABW2DMP6</accession>
<keyword evidence="2" id="KW-1185">Reference proteome</keyword>
<dbReference type="Proteomes" id="UP001596405">
    <property type="component" value="Unassembled WGS sequence"/>
</dbReference>
<dbReference type="EMBL" id="JBHSYQ010000004">
    <property type="protein sequence ID" value="MFC6997934.1"/>
    <property type="molecule type" value="Genomic_DNA"/>
</dbReference>
<name>A0ABW2DMP6_9BACT</name>
<organism evidence="1 2">
    <name type="scientific">Rufibacter roseus</name>
    <dbReference type="NCBI Taxonomy" id="1567108"/>
    <lineage>
        <taxon>Bacteria</taxon>
        <taxon>Pseudomonadati</taxon>
        <taxon>Bacteroidota</taxon>
        <taxon>Cytophagia</taxon>
        <taxon>Cytophagales</taxon>
        <taxon>Hymenobacteraceae</taxon>
        <taxon>Rufibacter</taxon>
    </lineage>
</organism>
<reference evidence="2" key="1">
    <citation type="journal article" date="2019" name="Int. J. Syst. Evol. Microbiol.">
        <title>The Global Catalogue of Microorganisms (GCM) 10K type strain sequencing project: providing services to taxonomists for standard genome sequencing and annotation.</title>
        <authorList>
            <consortium name="The Broad Institute Genomics Platform"/>
            <consortium name="The Broad Institute Genome Sequencing Center for Infectious Disease"/>
            <person name="Wu L."/>
            <person name="Ma J."/>
        </authorList>
    </citation>
    <scope>NUCLEOTIDE SEQUENCE [LARGE SCALE GENOMIC DNA]</scope>
    <source>
        <strain evidence="2">CGMCC 4.7393</strain>
    </source>
</reference>